<comment type="caution">
    <text evidence="2">The sequence shown here is derived from an EMBL/GenBank/DDBJ whole genome shotgun (WGS) entry which is preliminary data.</text>
</comment>
<proteinExistence type="predicted"/>
<reference evidence="2" key="1">
    <citation type="submission" date="2023-03" db="EMBL/GenBank/DDBJ databases">
        <title>Massive genome expansion in bonnet fungi (Mycena s.s.) driven by repeated elements and novel gene families across ecological guilds.</title>
        <authorList>
            <consortium name="Lawrence Berkeley National Laboratory"/>
            <person name="Harder C.B."/>
            <person name="Miyauchi S."/>
            <person name="Viragh M."/>
            <person name="Kuo A."/>
            <person name="Thoen E."/>
            <person name="Andreopoulos B."/>
            <person name="Lu D."/>
            <person name="Skrede I."/>
            <person name="Drula E."/>
            <person name="Henrissat B."/>
            <person name="Morin E."/>
            <person name="Kohler A."/>
            <person name="Barry K."/>
            <person name="LaButti K."/>
            <person name="Morin E."/>
            <person name="Salamov A."/>
            <person name="Lipzen A."/>
            <person name="Mereny Z."/>
            <person name="Hegedus B."/>
            <person name="Baldrian P."/>
            <person name="Stursova M."/>
            <person name="Weitz H."/>
            <person name="Taylor A."/>
            <person name="Grigoriev I.V."/>
            <person name="Nagy L.G."/>
            <person name="Martin F."/>
            <person name="Kauserud H."/>
        </authorList>
    </citation>
    <scope>NUCLEOTIDE SEQUENCE</scope>
    <source>
        <strain evidence="2">CBHHK002</strain>
    </source>
</reference>
<feature type="compositionally biased region" description="Polar residues" evidence="1">
    <location>
        <begin position="174"/>
        <end position="183"/>
    </location>
</feature>
<dbReference type="EMBL" id="JARIHO010000008">
    <property type="protein sequence ID" value="KAJ7356431.1"/>
    <property type="molecule type" value="Genomic_DNA"/>
</dbReference>
<keyword evidence="3" id="KW-1185">Reference proteome</keyword>
<protein>
    <submittedName>
        <fullName evidence="2">Uncharacterized protein</fullName>
    </submittedName>
</protein>
<evidence type="ECO:0000313" key="3">
    <source>
        <dbReference type="Proteomes" id="UP001218218"/>
    </source>
</evidence>
<evidence type="ECO:0000256" key="1">
    <source>
        <dbReference type="SAM" id="MobiDB-lite"/>
    </source>
</evidence>
<feature type="compositionally biased region" description="Polar residues" evidence="1">
    <location>
        <begin position="63"/>
        <end position="75"/>
    </location>
</feature>
<dbReference type="AlphaFoldDB" id="A0AAD7EY12"/>
<accession>A0AAD7EY12</accession>
<name>A0AAD7EY12_9AGAR</name>
<feature type="region of interest" description="Disordered" evidence="1">
    <location>
        <begin position="63"/>
        <end position="120"/>
    </location>
</feature>
<evidence type="ECO:0000313" key="2">
    <source>
        <dbReference type="EMBL" id="KAJ7356431.1"/>
    </source>
</evidence>
<gene>
    <name evidence="2" type="ORF">DFH08DRAFT_458763</name>
</gene>
<feature type="compositionally biased region" description="Basic residues" evidence="1">
    <location>
        <begin position="104"/>
        <end position="116"/>
    </location>
</feature>
<sequence>MPLITVAVFPPARLFVDNASRPVYLCPQLSPHRSLQPRGSPGDAFVALGCAGCPPTAGVSPITESRASTNRSGQIQAAGALGDSSGQARGADTPTPHDLERAMERRRRGARPHRLRPPSGALVALGCAGCPRPRPESVPLRSHGLVPTAVDRPKPLGVLGDSSNQAQGRRHTATSRPGTSDGASRTARPRRLRPTRPRCPSKNSDPEMLSWVEGDARTIDAFQFAVTAKYIHNIPTGHVHLWQPLPPPPRYAVTPPHSLDPETTIKYFWFLPPMESPKPRPVCGGPGRSLGRYTKVVRGDSGRSGGHEWIPFAWRTTAPPYPPHMQK</sequence>
<dbReference type="Proteomes" id="UP001218218">
    <property type="component" value="Unassembled WGS sequence"/>
</dbReference>
<feature type="compositionally biased region" description="Basic residues" evidence="1">
    <location>
        <begin position="187"/>
        <end position="196"/>
    </location>
</feature>
<feature type="region of interest" description="Disordered" evidence="1">
    <location>
        <begin position="135"/>
        <end position="207"/>
    </location>
</feature>
<organism evidence="2 3">
    <name type="scientific">Mycena albidolilacea</name>
    <dbReference type="NCBI Taxonomy" id="1033008"/>
    <lineage>
        <taxon>Eukaryota</taxon>
        <taxon>Fungi</taxon>
        <taxon>Dikarya</taxon>
        <taxon>Basidiomycota</taxon>
        <taxon>Agaricomycotina</taxon>
        <taxon>Agaricomycetes</taxon>
        <taxon>Agaricomycetidae</taxon>
        <taxon>Agaricales</taxon>
        <taxon>Marasmiineae</taxon>
        <taxon>Mycenaceae</taxon>
        <taxon>Mycena</taxon>
    </lineage>
</organism>